<proteinExistence type="predicted"/>
<keyword evidence="2" id="KW-1185">Reference proteome</keyword>
<protein>
    <submittedName>
        <fullName evidence="1">DUF922 domain-containing protein</fullName>
    </submittedName>
</protein>
<evidence type="ECO:0000313" key="2">
    <source>
        <dbReference type="Proteomes" id="UP001325680"/>
    </source>
</evidence>
<name>A0ABZ0WAA6_9BACT</name>
<gene>
    <name evidence="1" type="ORF">U0035_07975</name>
</gene>
<evidence type="ECO:0000313" key="1">
    <source>
        <dbReference type="EMBL" id="WQD40081.1"/>
    </source>
</evidence>
<dbReference type="Pfam" id="PF06037">
    <property type="entry name" value="DUF922"/>
    <property type="match status" value="1"/>
</dbReference>
<dbReference type="RefSeq" id="WP_162817757.1">
    <property type="nucleotide sequence ID" value="NZ_CP139960.1"/>
</dbReference>
<dbReference type="InterPro" id="IPR010321">
    <property type="entry name" value="DUF922"/>
</dbReference>
<reference evidence="1 2" key="1">
    <citation type="submission" date="2023-12" db="EMBL/GenBank/DDBJ databases">
        <title>Genome sequencing and assembly of bacterial species from a model synthetic community.</title>
        <authorList>
            <person name="Hogle S.L."/>
        </authorList>
    </citation>
    <scope>NUCLEOTIDE SEQUENCE [LARGE SCALE GENOMIC DNA]</scope>
    <source>
        <strain evidence="1 2">HAMBI_3031</strain>
    </source>
</reference>
<organism evidence="1 2">
    <name type="scientific">Niabella yanshanensis</name>
    <dbReference type="NCBI Taxonomy" id="577386"/>
    <lineage>
        <taxon>Bacteria</taxon>
        <taxon>Pseudomonadati</taxon>
        <taxon>Bacteroidota</taxon>
        <taxon>Chitinophagia</taxon>
        <taxon>Chitinophagales</taxon>
        <taxon>Chitinophagaceae</taxon>
        <taxon>Niabella</taxon>
    </lineage>
</organism>
<sequence length="190" mass="21866">MVCFTAAAQTGNSTSVIFWTEGRRLQLQDFKVVNDSLDTVEDKVSALTRTGITYYLTTDKVNGRPVSIRITVEATVHKQNTFIKERVLDYNASVKQRLLMHEQKHFDISEIFARQAVRELQVLKLSANYRKEIADFVQAKFKAAEAYQRLYDQETRHGEDFAAQEDWDEAIAAQLDALEAYRKKVVVKKL</sequence>
<accession>A0ABZ0WAA6</accession>
<dbReference type="Proteomes" id="UP001325680">
    <property type="component" value="Chromosome"/>
</dbReference>
<dbReference type="EMBL" id="CP139960">
    <property type="protein sequence ID" value="WQD40081.1"/>
    <property type="molecule type" value="Genomic_DNA"/>
</dbReference>